<keyword evidence="1" id="KW-0732">Signal</keyword>
<gene>
    <name evidence="2" type="ORF">AGRA3207_003251</name>
</gene>
<name>A0ABX8QXU0_9ACTN</name>
<dbReference type="Proteomes" id="UP001049518">
    <property type="component" value="Chromosome"/>
</dbReference>
<sequence length="165" mass="17618">MRKWCRAVAALVVAVAASAVPAVTARADGARPPVQGCNRAWPGRNGNMYAWADLDCQGTLLGKTAGNDTNWADGAGPFQSSDNDRASSVMNAGTLGGRDVVAFYLNVGLDFLDGYACLSPNEMFADDLRDNYFLSVPSTRKTLNDNISSHYWVTKSDCAAGSWIT</sequence>
<evidence type="ECO:0008006" key="4">
    <source>
        <dbReference type="Google" id="ProtNLM"/>
    </source>
</evidence>
<reference evidence="2" key="1">
    <citation type="submission" date="2020-07" db="EMBL/GenBank/DDBJ databases">
        <authorList>
            <person name="Tarantini F.S."/>
            <person name="Hong K.W."/>
            <person name="Chan K.G."/>
        </authorList>
    </citation>
    <scope>NUCLEOTIDE SEQUENCE</scope>
    <source>
        <strain evidence="2">32-07</strain>
    </source>
</reference>
<feature type="signal peptide" evidence="1">
    <location>
        <begin position="1"/>
        <end position="22"/>
    </location>
</feature>
<protein>
    <recommendedName>
        <fullName evidence="4">Secreted protein</fullName>
    </recommendedName>
</protein>
<feature type="chain" id="PRO_5045344721" description="Secreted protein" evidence="1">
    <location>
        <begin position="23"/>
        <end position="165"/>
    </location>
</feature>
<accession>A0ABX8QXU0</accession>
<dbReference type="EMBL" id="CP059572">
    <property type="protein sequence ID" value="QXJ22272.1"/>
    <property type="molecule type" value="Genomic_DNA"/>
</dbReference>
<evidence type="ECO:0000256" key="1">
    <source>
        <dbReference type="SAM" id="SignalP"/>
    </source>
</evidence>
<dbReference type="RefSeq" id="WP_231335492.1">
    <property type="nucleotide sequence ID" value="NZ_CP059572.1"/>
</dbReference>
<keyword evidence="3" id="KW-1185">Reference proteome</keyword>
<evidence type="ECO:0000313" key="3">
    <source>
        <dbReference type="Proteomes" id="UP001049518"/>
    </source>
</evidence>
<evidence type="ECO:0000313" key="2">
    <source>
        <dbReference type="EMBL" id="QXJ22272.1"/>
    </source>
</evidence>
<proteinExistence type="predicted"/>
<organism evidence="2 3">
    <name type="scientific">Actinomadura graeca</name>
    <dbReference type="NCBI Taxonomy" id="2750812"/>
    <lineage>
        <taxon>Bacteria</taxon>
        <taxon>Bacillati</taxon>
        <taxon>Actinomycetota</taxon>
        <taxon>Actinomycetes</taxon>
        <taxon>Streptosporangiales</taxon>
        <taxon>Thermomonosporaceae</taxon>
        <taxon>Actinomadura</taxon>
    </lineage>
</organism>